<dbReference type="GeneID" id="111113588"/>
<feature type="compositionally biased region" description="Basic and acidic residues" evidence="2">
    <location>
        <begin position="246"/>
        <end position="270"/>
    </location>
</feature>
<feature type="coiled-coil region" evidence="1">
    <location>
        <begin position="47"/>
        <end position="123"/>
    </location>
</feature>
<feature type="domain" description="DUF6570" evidence="3">
    <location>
        <begin position="757"/>
        <end position="882"/>
    </location>
</feature>
<feature type="region of interest" description="Disordered" evidence="2">
    <location>
        <begin position="241"/>
        <end position="683"/>
    </location>
</feature>
<keyword evidence="1" id="KW-0175">Coiled coil</keyword>
<feature type="compositionally biased region" description="Basic and acidic residues" evidence="2">
    <location>
        <begin position="533"/>
        <end position="546"/>
    </location>
</feature>
<evidence type="ECO:0000256" key="1">
    <source>
        <dbReference type="SAM" id="Coils"/>
    </source>
</evidence>
<dbReference type="RefSeq" id="XP_022307591.1">
    <property type="nucleotide sequence ID" value="XM_022451883.1"/>
</dbReference>
<accession>A0A8B8BXL2</accession>
<dbReference type="AlphaFoldDB" id="A0A8B8BXL2"/>
<gene>
    <name evidence="5" type="primary">LOC111113588</name>
</gene>
<feature type="compositionally biased region" description="Basic and acidic residues" evidence="2">
    <location>
        <begin position="441"/>
        <end position="454"/>
    </location>
</feature>
<feature type="compositionally biased region" description="Basic and acidic residues" evidence="2">
    <location>
        <begin position="383"/>
        <end position="408"/>
    </location>
</feature>
<evidence type="ECO:0000259" key="3">
    <source>
        <dbReference type="Pfam" id="PF20209"/>
    </source>
</evidence>
<feature type="compositionally biased region" description="Low complexity" evidence="2">
    <location>
        <begin position="409"/>
        <end position="426"/>
    </location>
</feature>
<feature type="compositionally biased region" description="Basic and acidic residues" evidence="2">
    <location>
        <begin position="475"/>
        <end position="500"/>
    </location>
</feature>
<name>A0A8B8BXL2_CRAVI</name>
<protein>
    <submittedName>
        <fullName evidence="5">Trichohyalin-like</fullName>
    </submittedName>
</protein>
<dbReference type="Proteomes" id="UP000694844">
    <property type="component" value="Chromosome 9"/>
</dbReference>
<reference evidence="5" key="1">
    <citation type="submission" date="2025-08" db="UniProtKB">
        <authorList>
            <consortium name="RefSeq"/>
        </authorList>
    </citation>
    <scope>IDENTIFICATION</scope>
    <source>
        <tissue evidence="5">Whole sample</tissue>
    </source>
</reference>
<feature type="compositionally biased region" description="Basic and acidic residues" evidence="2">
    <location>
        <begin position="337"/>
        <end position="362"/>
    </location>
</feature>
<feature type="compositionally biased region" description="Basic and acidic residues" evidence="2">
    <location>
        <begin position="655"/>
        <end position="683"/>
    </location>
</feature>
<evidence type="ECO:0000313" key="4">
    <source>
        <dbReference type="Proteomes" id="UP000694844"/>
    </source>
</evidence>
<evidence type="ECO:0000256" key="2">
    <source>
        <dbReference type="SAM" id="MobiDB-lite"/>
    </source>
</evidence>
<feature type="compositionally biased region" description="Polar residues" evidence="2">
    <location>
        <begin position="554"/>
        <end position="565"/>
    </location>
</feature>
<feature type="compositionally biased region" description="Polar residues" evidence="2">
    <location>
        <begin position="600"/>
        <end position="611"/>
    </location>
</feature>
<feature type="compositionally biased region" description="Basic and acidic residues" evidence="2">
    <location>
        <begin position="613"/>
        <end position="639"/>
    </location>
</feature>
<organism evidence="4 5">
    <name type="scientific">Crassostrea virginica</name>
    <name type="common">Eastern oyster</name>
    <dbReference type="NCBI Taxonomy" id="6565"/>
    <lineage>
        <taxon>Eukaryota</taxon>
        <taxon>Metazoa</taxon>
        <taxon>Spiralia</taxon>
        <taxon>Lophotrochozoa</taxon>
        <taxon>Mollusca</taxon>
        <taxon>Bivalvia</taxon>
        <taxon>Autobranchia</taxon>
        <taxon>Pteriomorphia</taxon>
        <taxon>Ostreida</taxon>
        <taxon>Ostreoidea</taxon>
        <taxon>Ostreidae</taxon>
        <taxon>Crassostrea</taxon>
    </lineage>
</organism>
<dbReference type="InterPro" id="IPR046700">
    <property type="entry name" value="DUF6570"/>
</dbReference>
<sequence>MKVEFGWKVCPKYGITKKDLQGVVQQLISDVDVELKAALYDISKGQHEMATKTIERVRRKLTVLEKKSEYFCKDFSKDKARLQLLESVELSLKAENKKLKEKLSNLRKEMQDLTNEDAFQSEDEPLTPILCSQESVCMFSQGSNDSVEDEHNAQEEILKTKDESNLLLLNEIERQKNLQTKKTMIKKLKDKVHHEEYYLCYENKRQKMHRLMCNKIWHENHLQKETAQQKQMRLTSLLQRKRKFKQKETSEHKQKRQKVDNERHKEKTQKETAQQKQMRQANNLQSQLKCRQKETAVDKQKRQKVDNERHKEKIQKETAQQKQMRQANNLQRVLKCRQKETAVDKQKRQKVDNERHKEKTQEETAQQKQMRQANNLQRVLKCRQKETAIDKQKRQKVDNERHKEKTQKETAQQKQQRQANNLQSQLKCRQKETSINKQKRQKVDNERHKEKTQKETAQQKQMRQANNLQRVLKCRQKETAIDKQKRQKVDNERHKEKTQKETAQQKQLRQANNLQSQLKCRQKETSINKQKRQKVDNERHKEKTQKETAQQKQMRQANNLQSQLKCRQKETSINKQKRQKVDIERHKEKTQKETAQQKQLRQANNLQSQLKCRQKETSIDKHKRQKVDNERHKNKKETAQQKQRRQQNNLHSQQKHRERETLTEKQRKQRKDKDKHHESRHPTLIECATKQFLKEIQKSPEYSCTVCHRSMYKESTMEFKISSYKNSDVPNACRTHLKTISDKEWICLTCHRHLKKGAIPPQAQVNNMSLPEETCILDDLTDFESRLLAKRIPFMKITALPRGRQRGILGSVINVPSDVDETCEALPRTPTSAGIIPVKLKRKQEYKSHVFYEHVRPNKVVEAFHWLKVNNIHYQEVTDTTDNWEENSSIQDSELWNHLTQSSDILVDDSMASFQNNVQDSENLDHSDIEILDQHVEQPLDTCIQGSDLALDVSKAINFSPAEGKTPVGFMMDHGCEEMAFPKLFPTGKFGFDALRETVLTPKKYFNARILNKTGKFARNTEYLFFAQYITEYKQVMDNISIAIRKTYSCTESGQSINSSMIQNPDTLTSLISKDHAYQFLQTVRGSPPYWQKALYKLLAAVKQFGIFNFFVTLSSADLNWYDTLQAISRQQGKYLTEKEIDGMSFEEKS</sequence>
<dbReference type="Pfam" id="PF20209">
    <property type="entry name" value="DUF6570"/>
    <property type="match status" value="1"/>
</dbReference>
<evidence type="ECO:0000313" key="5">
    <source>
        <dbReference type="RefSeq" id="XP_022307591.1"/>
    </source>
</evidence>
<dbReference type="OrthoDB" id="6157032at2759"/>
<feature type="compositionally biased region" description="Polar residues" evidence="2">
    <location>
        <begin position="508"/>
        <end position="519"/>
    </location>
</feature>
<feature type="compositionally biased region" description="Basic and acidic residues" evidence="2">
    <location>
        <begin position="291"/>
        <end position="316"/>
    </location>
</feature>
<feature type="compositionally biased region" description="Basic and acidic residues" evidence="2">
    <location>
        <begin position="579"/>
        <end position="592"/>
    </location>
</feature>
<feature type="compositionally biased region" description="Polar residues" evidence="2">
    <location>
        <begin position="278"/>
        <end position="289"/>
    </location>
</feature>
<keyword evidence="4" id="KW-1185">Reference proteome</keyword>
<proteinExistence type="predicted"/>
<feature type="compositionally biased region" description="Polar residues" evidence="2">
    <location>
        <begin position="317"/>
        <end position="331"/>
    </location>
</feature>
<dbReference type="KEGG" id="cvn:111113588"/>